<keyword evidence="7" id="KW-1185">Reference proteome</keyword>
<evidence type="ECO:0000313" key="6">
    <source>
        <dbReference type="EMBL" id="MBO2445523.1"/>
    </source>
</evidence>
<keyword evidence="3" id="KW-0804">Transcription</keyword>
<evidence type="ECO:0000256" key="2">
    <source>
        <dbReference type="ARBA" id="ARBA00023125"/>
    </source>
</evidence>
<dbReference type="GO" id="GO:0003700">
    <property type="term" value="F:DNA-binding transcription factor activity"/>
    <property type="evidence" value="ECO:0007669"/>
    <property type="project" value="InterPro"/>
</dbReference>
<comment type="caution">
    <text evidence="6">The sequence shown here is derived from an EMBL/GenBank/DDBJ whole genome shotgun (WGS) entry which is preliminary data.</text>
</comment>
<dbReference type="GO" id="GO:0003677">
    <property type="term" value="F:DNA binding"/>
    <property type="evidence" value="ECO:0007669"/>
    <property type="project" value="UniProtKB-KW"/>
</dbReference>
<dbReference type="NCBIfam" id="NF033788">
    <property type="entry name" value="HTH_metalloreg"/>
    <property type="match status" value="1"/>
</dbReference>
<dbReference type="InterPro" id="IPR036390">
    <property type="entry name" value="WH_DNA-bd_sf"/>
</dbReference>
<evidence type="ECO:0000313" key="7">
    <source>
        <dbReference type="Proteomes" id="UP000669179"/>
    </source>
</evidence>
<dbReference type="SUPFAM" id="SSF46785">
    <property type="entry name" value="Winged helix' DNA-binding domain"/>
    <property type="match status" value="1"/>
</dbReference>
<dbReference type="PANTHER" id="PTHR33154">
    <property type="entry name" value="TRANSCRIPTIONAL REGULATOR, ARSR FAMILY"/>
    <property type="match status" value="1"/>
</dbReference>
<sequence>MQTQVGLVCCSPLVEEAVGEREAHELARMFKALGDPIRLRLLSLIGAHRNGRREGAGVCVCELTDEFRVTAPTISHHLRVLREAGLIESQRRGTWVYYWLRPATLKRLTGLLAIPEPQPETLTIGMGPPPEDDRCSTPAVEGEDL</sequence>
<dbReference type="InterPro" id="IPR051081">
    <property type="entry name" value="HTH_MetalResp_TranReg"/>
</dbReference>
<evidence type="ECO:0000256" key="4">
    <source>
        <dbReference type="SAM" id="MobiDB-lite"/>
    </source>
</evidence>
<dbReference type="Gene3D" id="1.10.10.10">
    <property type="entry name" value="Winged helix-like DNA-binding domain superfamily/Winged helix DNA-binding domain"/>
    <property type="match status" value="1"/>
</dbReference>
<protein>
    <submittedName>
        <fullName evidence="6">Winged helix-turn-helix transcriptional regulator</fullName>
    </submittedName>
</protein>
<dbReference type="Pfam" id="PF01022">
    <property type="entry name" value="HTH_5"/>
    <property type="match status" value="1"/>
</dbReference>
<feature type="region of interest" description="Disordered" evidence="4">
    <location>
        <begin position="121"/>
        <end position="145"/>
    </location>
</feature>
<reference evidence="6" key="1">
    <citation type="submission" date="2021-03" db="EMBL/GenBank/DDBJ databases">
        <authorList>
            <person name="Kanchanasin P."/>
            <person name="Saeng-In P."/>
            <person name="Phongsopitanun W."/>
            <person name="Yuki M."/>
            <person name="Kudo T."/>
            <person name="Ohkuma M."/>
            <person name="Tanasupawat S."/>
        </authorList>
    </citation>
    <scope>NUCLEOTIDE SEQUENCE</scope>
    <source>
        <strain evidence="6">GKU 128</strain>
    </source>
</reference>
<proteinExistence type="predicted"/>
<accession>A0A939T1W2</accession>
<dbReference type="InterPro" id="IPR036388">
    <property type="entry name" value="WH-like_DNA-bd_sf"/>
</dbReference>
<keyword evidence="1" id="KW-0805">Transcription regulation</keyword>
<feature type="domain" description="HTH arsR-type" evidence="5">
    <location>
        <begin position="18"/>
        <end position="120"/>
    </location>
</feature>
<dbReference type="CDD" id="cd00090">
    <property type="entry name" value="HTH_ARSR"/>
    <property type="match status" value="1"/>
</dbReference>
<dbReference type="Proteomes" id="UP000669179">
    <property type="component" value="Unassembled WGS sequence"/>
</dbReference>
<dbReference type="InterPro" id="IPR011991">
    <property type="entry name" value="ArsR-like_HTH"/>
</dbReference>
<dbReference type="PROSITE" id="PS50987">
    <property type="entry name" value="HTH_ARSR_2"/>
    <property type="match status" value="1"/>
</dbReference>
<name>A0A939T1W2_9ACTN</name>
<gene>
    <name evidence="6" type="ORF">J4573_00305</name>
</gene>
<dbReference type="RefSeq" id="WP_208253145.1">
    <property type="nucleotide sequence ID" value="NZ_JAGEOJ010000001.1"/>
</dbReference>
<evidence type="ECO:0000259" key="5">
    <source>
        <dbReference type="PROSITE" id="PS50987"/>
    </source>
</evidence>
<keyword evidence="2" id="KW-0238">DNA-binding</keyword>
<dbReference type="AlphaFoldDB" id="A0A939T1W2"/>
<dbReference type="PANTHER" id="PTHR33154:SF18">
    <property type="entry name" value="ARSENICAL RESISTANCE OPERON REPRESSOR"/>
    <property type="match status" value="1"/>
</dbReference>
<organism evidence="6 7">
    <name type="scientific">Actinomadura barringtoniae</name>
    <dbReference type="NCBI Taxonomy" id="1427535"/>
    <lineage>
        <taxon>Bacteria</taxon>
        <taxon>Bacillati</taxon>
        <taxon>Actinomycetota</taxon>
        <taxon>Actinomycetes</taxon>
        <taxon>Streptosporangiales</taxon>
        <taxon>Thermomonosporaceae</taxon>
        <taxon>Actinomadura</taxon>
    </lineage>
</organism>
<dbReference type="SMART" id="SM00418">
    <property type="entry name" value="HTH_ARSR"/>
    <property type="match status" value="1"/>
</dbReference>
<dbReference type="EMBL" id="JAGEOJ010000001">
    <property type="protein sequence ID" value="MBO2445523.1"/>
    <property type="molecule type" value="Genomic_DNA"/>
</dbReference>
<dbReference type="InterPro" id="IPR001845">
    <property type="entry name" value="HTH_ArsR_DNA-bd_dom"/>
</dbReference>
<evidence type="ECO:0000256" key="1">
    <source>
        <dbReference type="ARBA" id="ARBA00023015"/>
    </source>
</evidence>
<evidence type="ECO:0000256" key="3">
    <source>
        <dbReference type="ARBA" id="ARBA00023163"/>
    </source>
</evidence>